<evidence type="ECO:0000313" key="2">
    <source>
        <dbReference type="EMBL" id="RKT55889.1"/>
    </source>
</evidence>
<feature type="region of interest" description="Disordered" evidence="1">
    <location>
        <begin position="47"/>
        <end position="67"/>
    </location>
</feature>
<comment type="caution">
    <text evidence="2">The sequence shown here is derived from an EMBL/GenBank/DDBJ whole genome shotgun (WGS) entry which is preliminary data.</text>
</comment>
<accession>A0A495W324</accession>
<protein>
    <submittedName>
        <fullName evidence="2">Uncharacterized protein</fullName>
    </submittedName>
</protein>
<organism evidence="2 3">
    <name type="scientific">Saccharothrix australiensis</name>
    <dbReference type="NCBI Taxonomy" id="2072"/>
    <lineage>
        <taxon>Bacteria</taxon>
        <taxon>Bacillati</taxon>
        <taxon>Actinomycetota</taxon>
        <taxon>Actinomycetes</taxon>
        <taxon>Pseudonocardiales</taxon>
        <taxon>Pseudonocardiaceae</taxon>
        <taxon>Saccharothrix</taxon>
    </lineage>
</organism>
<sequence>MRAADEYARFGRATGLPPHVPAGYRALFPTVADAHVRLLGDHVLAEPTTRPAERHGARPARFTRPPAWHAGDVPFAFGTPAGAAPHPRP</sequence>
<dbReference type="Proteomes" id="UP000282084">
    <property type="component" value="Unassembled WGS sequence"/>
</dbReference>
<evidence type="ECO:0000313" key="3">
    <source>
        <dbReference type="Proteomes" id="UP000282084"/>
    </source>
</evidence>
<gene>
    <name evidence="2" type="ORF">C8E97_4577</name>
</gene>
<evidence type="ECO:0000256" key="1">
    <source>
        <dbReference type="SAM" id="MobiDB-lite"/>
    </source>
</evidence>
<keyword evidence="3" id="KW-1185">Reference proteome</keyword>
<dbReference type="RefSeq" id="WP_121007534.1">
    <property type="nucleotide sequence ID" value="NZ_RBXO01000001.1"/>
</dbReference>
<dbReference type="EMBL" id="RBXO01000001">
    <property type="protein sequence ID" value="RKT55889.1"/>
    <property type="molecule type" value="Genomic_DNA"/>
</dbReference>
<reference evidence="2 3" key="1">
    <citation type="submission" date="2018-10" db="EMBL/GenBank/DDBJ databases">
        <title>Sequencing the genomes of 1000 actinobacteria strains.</title>
        <authorList>
            <person name="Klenk H.-P."/>
        </authorList>
    </citation>
    <scope>NUCLEOTIDE SEQUENCE [LARGE SCALE GENOMIC DNA]</scope>
    <source>
        <strain evidence="2 3">DSM 43800</strain>
    </source>
</reference>
<proteinExistence type="predicted"/>
<dbReference type="AlphaFoldDB" id="A0A495W324"/>
<name>A0A495W324_9PSEU</name>